<evidence type="ECO:0000313" key="4">
    <source>
        <dbReference type="EMBL" id="AQM36682.1"/>
    </source>
</evidence>
<proteinExistence type="predicted"/>
<dbReference type="OrthoDB" id="28562at10239"/>
<keyword evidence="5" id="KW-1185">Reference proteome</keyword>
<dbReference type="RefSeq" id="YP_009345602.1">
    <property type="nucleotide sequence ID" value="NC_033777.1"/>
</dbReference>
<organism evidence="4 5">
    <name type="scientific">Clematis chlorotic mottle virus</name>
    <dbReference type="NCBI Taxonomy" id="1950126"/>
    <lineage>
        <taxon>Viruses</taxon>
        <taxon>Riboviria</taxon>
        <taxon>Orthornavirae</taxon>
        <taxon>Kitrinoviricota</taxon>
        <taxon>Tolucaviricetes</taxon>
        <taxon>Tolivirales</taxon>
        <taxon>Tombusviridae</taxon>
        <taxon>Procedovirinae</taxon>
        <taxon>Pelarspovirus</taxon>
        <taxon>Pelarspovirus clematis</taxon>
    </lineage>
</organism>
<dbReference type="Proteomes" id="UP000203752">
    <property type="component" value="Segment"/>
</dbReference>
<feature type="region of interest" description="Disordered" evidence="3">
    <location>
        <begin position="1"/>
        <end position="38"/>
    </location>
</feature>
<reference evidence="4 5" key="1">
    <citation type="journal article" date="2017" name="Arch. Virol.">
        <title>Complete nucleotide sequence of clematis chlorotic mottle virus, a new member of the family Tombusviridae.</title>
        <authorList>
            <person name="McLaughlin M."/>
            <person name="Lockhart B."/>
            <person name="Jordan R."/>
            <person name="Denton G."/>
            <person name="Mollov D."/>
        </authorList>
    </citation>
    <scope>NUCLEOTIDE SEQUENCE [LARGE SCALE GENOMIC DNA]</scope>
</reference>
<dbReference type="GO" id="GO:0046740">
    <property type="term" value="P:transport of virus in host, cell to cell"/>
    <property type="evidence" value="ECO:0007669"/>
    <property type="project" value="UniProtKB-KW"/>
</dbReference>
<keyword evidence="2" id="KW-0916">Viral movement protein</keyword>
<name>A0A1Q1MKB5_9TOMB</name>
<evidence type="ECO:0000256" key="2">
    <source>
        <dbReference type="ARBA" id="ARBA00023031"/>
    </source>
</evidence>
<evidence type="ECO:0000256" key="1">
    <source>
        <dbReference type="ARBA" id="ARBA00022448"/>
    </source>
</evidence>
<sequence length="68" mass="7527">MDFGESNTTELDKTKTNVGVEKKRKRGSAKNKLDVAHNSVGKSQSHDLVGANFITIADKVKFTVHLHF</sequence>
<dbReference type="GeneID" id="31051043"/>
<keyword evidence="1" id="KW-0813">Transport</keyword>
<dbReference type="Pfam" id="PF05318">
    <property type="entry name" value="Tombus_movement"/>
    <property type="match status" value="1"/>
</dbReference>
<protein>
    <submittedName>
        <fullName evidence="4">MP-1</fullName>
    </submittedName>
</protein>
<dbReference type="KEGG" id="vg:31051043"/>
<evidence type="ECO:0000256" key="3">
    <source>
        <dbReference type="SAM" id="MobiDB-lite"/>
    </source>
</evidence>
<dbReference type="InterPro" id="IPR007982">
    <property type="entry name" value="Tombusvirus_movement"/>
</dbReference>
<accession>A0A1Q1MKB5</accession>
<gene>
    <name evidence="4" type="primary">p7</name>
</gene>
<evidence type="ECO:0000313" key="5">
    <source>
        <dbReference type="Proteomes" id="UP000203752"/>
    </source>
</evidence>
<dbReference type="EMBL" id="KX712140">
    <property type="protein sequence ID" value="AQM36682.1"/>
    <property type="molecule type" value="Genomic_RNA"/>
</dbReference>